<dbReference type="PANTHER" id="PTHR43537:SF45">
    <property type="entry name" value="GNTR FAMILY REGULATORY PROTEIN"/>
    <property type="match status" value="1"/>
</dbReference>
<feature type="domain" description="HTH gntR-type" evidence="4">
    <location>
        <begin position="15"/>
        <end position="82"/>
    </location>
</feature>
<gene>
    <name evidence="5" type="ORF">R4I43_21800</name>
</gene>
<dbReference type="EMBL" id="JAWLNX010000016">
    <property type="protein sequence ID" value="MEB3370048.1"/>
    <property type="molecule type" value="Genomic_DNA"/>
</dbReference>
<dbReference type="InterPro" id="IPR036388">
    <property type="entry name" value="WH-like_DNA-bd_sf"/>
</dbReference>
<dbReference type="CDD" id="cd07377">
    <property type="entry name" value="WHTH_GntR"/>
    <property type="match status" value="1"/>
</dbReference>
<dbReference type="Pfam" id="PF07729">
    <property type="entry name" value="FCD"/>
    <property type="match status" value="1"/>
</dbReference>
<dbReference type="PROSITE" id="PS50949">
    <property type="entry name" value="HTH_GNTR"/>
    <property type="match status" value="1"/>
</dbReference>
<evidence type="ECO:0000256" key="3">
    <source>
        <dbReference type="ARBA" id="ARBA00023163"/>
    </source>
</evidence>
<dbReference type="Gene3D" id="1.20.120.530">
    <property type="entry name" value="GntR ligand-binding domain-like"/>
    <property type="match status" value="1"/>
</dbReference>
<dbReference type="InterPro" id="IPR008920">
    <property type="entry name" value="TF_FadR/GntR_C"/>
</dbReference>
<evidence type="ECO:0000256" key="2">
    <source>
        <dbReference type="ARBA" id="ARBA00023125"/>
    </source>
</evidence>
<dbReference type="PANTHER" id="PTHR43537">
    <property type="entry name" value="TRANSCRIPTIONAL REGULATOR, GNTR FAMILY"/>
    <property type="match status" value="1"/>
</dbReference>
<dbReference type="InterPro" id="IPR011711">
    <property type="entry name" value="GntR_C"/>
</dbReference>
<keyword evidence="2" id="KW-0238">DNA-binding</keyword>
<evidence type="ECO:0000313" key="6">
    <source>
        <dbReference type="Proteomes" id="UP001327093"/>
    </source>
</evidence>
<protein>
    <submittedName>
        <fullName evidence="5">GntR family transcriptional regulator</fullName>
    </submittedName>
</protein>
<keyword evidence="3" id="KW-0804">Transcription</keyword>
<dbReference type="RefSeq" id="WP_324267534.1">
    <property type="nucleotide sequence ID" value="NZ_JAWLNX010000016.1"/>
</dbReference>
<keyword evidence="6" id="KW-1185">Reference proteome</keyword>
<sequence>MEVKVAPKLVQMEKVSMRDRVGRALRAAIISGEMEPGVVYSAPSLAARFGVSATPVREAMLDLVREDLVEIVPNKGFRVTEISEADLDQITEIRLLIEPPAVSKVTPIIPQGDFAELRELAQNIVTHAEAGDLVDYTEADRVFHLRLLSYANNPRMTNLVSDLRAHTRLFGLTALRERGELVDVANEHHAIVDAIESRDQNAVESVMRAHISQVRGRWANPDSTTS</sequence>
<reference evidence="5 6" key="1">
    <citation type="submission" date="2023-10" db="EMBL/GenBank/DDBJ databases">
        <title>Saccharopolyspora sp. nov., isolated from mangrove soil.</title>
        <authorList>
            <person name="Lu Y."/>
            <person name="Liu W."/>
        </authorList>
    </citation>
    <scope>NUCLEOTIDE SEQUENCE [LARGE SCALE GENOMIC DNA]</scope>
    <source>
        <strain evidence="5 6">S2-29</strain>
    </source>
</reference>
<keyword evidence="1" id="KW-0805">Transcription regulation</keyword>
<dbReference type="Gene3D" id="1.10.10.10">
    <property type="entry name" value="Winged helix-like DNA-binding domain superfamily/Winged helix DNA-binding domain"/>
    <property type="match status" value="1"/>
</dbReference>
<evidence type="ECO:0000259" key="4">
    <source>
        <dbReference type="PROSITE" id="PS50949"/>
    </source>
</evidence>
<dbReference type="Proteomes" id="UP001327093">
    <property type="component" value="Unassembled WGS sequence"/>
</dbReference>
<dbReference type="SUPFAM" id="SSF46785">
    <property type="entry name" value="Winged helix' DNA-binding domain"/>
    <property type="match status" value="1"/>
</dbReference>
<dbReference type="Pfam" id="PF00392">
    <property type="entry name" value="GntR"/>
    <property type="match status" value="1"/>
</dbReference>
<accession>A0ABU6AEZ3</accession>
<dbReference type="SMART" id="SM00895">
    <property type="entry name" value="FCD"/>
    <property type="match status" value="1"/>
</dbReference>
<dbReference type="SUPFAM" id="SSF48008">
    <property type="entry name" value="GntR ligand-binding domain-like"/>
    <property type="match status" value="1"/>
</dbReference>
<comment type="caution">
    <text evidence="5">The sequence shown here is derived from an EMBL/GenBank/DDBJ whole genome shotgun (WGS) entry which is preliminary data.</text>
</comment>
<name>A0ABU6AEZ3_9PSEU</name>
<dbReference type="InterPro" id="IPR036390">
    <property type="entry name" value="WH_DNA-bd_sf"/>
</dbReference>
<evidence type="ECO:0000256" key="1">
    <source>
        <dbReference type="ARBA" id="ARBA00023015"/>
    </source>
</evidence>
<evidence type="ECO:0000313" key="5">
    <source>
        <dbReference type="EMBL" id="MEB3370048.1"/>
    </source>
</evidence>
<organism evidence="5 6">
    <name type="scientific">Saccharopolyspora mangrovi</name>
    <dbReference type="NCBI Taxonomy" id="3082379"/>
    <lineage>
        <taxon>Bacteria</taxon>
        <taxon>Bacillati</taxon>
        <taxon>Actinomycetota</taxon>
        <taxon>Actinomycetes</taxon>
        <taxon>Pseudonocardiales</taxon>
        <taxon>Pseudonocardiaceae</taxon>
        <taxon>Saccharopolyspora</taxon>
    </lineage>
</organism>
<dbReference type="InterPro" id="IPR000524">
    <property type="entry name" value="Tscrpt_reg_HTH_GntR"/>
</dbReference>
<proteinExistence type="predicted"/>
<dbReference type="SMART" id="SM00345">
    <property type="entry name" value="HTH_GNTR"/>
    <property type="match status" value="1"/>
</dbReference>